<dbReference type="SUPFAM" id="SSF88659">
    <property type="entry name" value="Sigma3 and sigma4 domains of RNA polymerase sigma factors"/>
    <property type="match status" value="1"/>
</dbReference>
<accession>K0XDM4</accession>
<dbReference type="InterPro" id="IPR014284">
    <property type="entry name" value="RNA_pol_sigma-70_dom"/>
</dbReference>
<feature type="domain" description="RNA polymerase sigma-70 region 2" evidence="5">
    <location>
        <begin position="5"/>
        <end position="54"/>
    </location>
</feature>
<feature type="domain" description="RNA polymerase sigma factor 70 region 4 type 2" evidence="6">
    <location>
        <begin position="86"/>
        <end position="138"/>
    </location>
</feature>
<dbReference type="GO" id="GO:0003677">
    <property type="term" value="F:DNA binding"/>
    <property type="evidence" value="ECO:0007669"/>
    <property type="project" value="InterPro"/>
</dbReference>
<evidence type="ECO:0000313" key="8">
    <source>
        <dbReference type="Proteomes" id="UP000006044"/>
    </source>
</evidence>
<dbReference type="Pfam" id="PF04542">
    <property type="entry name" value="Sigma70_r2"/>
    <property type="match status" value="1"/>
</dbReference>
<dbReference type="NCBIfam" id="TIGR02985">
    <property type="entry name" value="Sig70_bacteroi1"/>
    <property type="match status" value="1"/>
</dbReference>
<keyword evidence="4" id="KW-0804">Transcription</keyword>
<dbReference type="eggNOG" id="COG1595">
    <property type="taxonomic scope" value="Bacteria"/>
</dbReference>
<comment type="similarity">
    <text evidence="1">Belongs to the sigma-70 factor family. ECF subfamily.</text>
</comment>
<dbReference type="PANTHER" id="PTHR43133:SF46">
    <property type="entry name" value="RNA POLYMERASE SIGMA-70 FACTOR ECF SUBFAMILY"/>
    <property type="match status" value="1"/>
</dbReference>
<reference evidence="7 8" key="1">
    <citation type="submission" date="2012-08" db="EMBL/GenBank/DDBJ databases">
        <title>The Genome Sequence of Barnesiella intestinihominis YIT 11860.</title>
        <authorList>
            <consortium name="The Broad Institute Genome Sequencing Platform"/>
            <person name="Earl A."/>
            <person name="Ward D."/>
            <person name="Feldgarden M."/>
            <person name="Gevers D."/>
            <person name="Morotomi M."/>
            <person name="Walker B."/>
            <person name="Young S.K."/>
            <person name="Zeng Q."/>
            <person name="Gargeya S."/>
            <person name="Fitzgerald M."/>
            <person name="Haas B."/>
            <person name="Abouelleil A."/>
            <person name="Alvarado L."/>
            <person name="Arachchi H.M."/>
            <person name="Berlin A.M."/>
            <person name="Chapman S.B."/>
            <person name="Goldberg J."/>
            <person name="Griggs A."/>
            <person name="Gujja S."/>
            <person name="Hansen M."/>
            <person name="Howarth C."/>
            <person name="Imamovic A."/>
            <person name="Larimer J."/>
            <person name="McCowen C."/>
            <person name="Montmayeur A."/>
            <person name="Murphy C."/>
            <person name="Neiman D."/>
            <person name="Pearson M."/>
            <person name="Priest M."/>
            <person name="Roberts A."/>
            <person name="Saif S."/>
            <person name="Shea T."/>
            <person name="Sisk P."/>
            <person name="Sykes S."/>
            <person name="Wortman J."/>
            <person name="Nusbaum C."/>
            <person name="Birren B."/>
        </authorList>
    </citation>
    <scope>NUCLEOTIDE SEQUENCE [LARGE SCALE GENOMIC DNA]</scope>
    <source>
        <strain evidence="7 8">YIT 11860</strain>
    </source>
</reference>
<dbReference type="Gene3D" id="1.10.1740.10">
    <property type="match status" value="1"/>
</dbReference>
<sequence length="162" mass="18827">MRISGGDSYWAEEIVQRTFVRLWEIHDQVSPDKSLISYLCTIAKNLLMNVYQRQTVEYIYAEYVLESSEEYSDNADGELDGKLLEEYIDRLAEELPPSRKKIFVLSKRKHFTNKEIAVELNISESTVATQLSLALKFMRDKLMAHYDELLPLVIYAALIKIV</sequence>
<dbReference type="Proteomes" id="UP000006044">
    <property type="component" value="Unassembled WGS sequence"/>
</dbReference>
<keyword evidence="3" id="KW-0731">Sigma factor</keyword>
<dbReference type="STRING" id="742726.HMPREF9448_02726"/>
<dbReference type="HOGENOM" id="CLU_047691_4_1_10"/>
<evidence type="ECO:0000313" key="7">
    <source>
        <dbReference type="EMBL" id="EJZ62045.1"/>
    </source>
</evidence>
<dbReference type="InterPro" id="IPR013325">
    <property type="entry name" value="RNA_pol_sigma_r2"/>
</dbReference>
<dbReference type="InterPro" id="IPR039425">
    <property type="entry name" value="RNA_pol_sigma-70-like"/>
</dbReference>
<dbReference type="InterPro" id="IPR014327">
    <property type="entry name" value="RNA_pol_sigma70_bacteroid"/>
</dbReference>
<dbReference type="AlphaFoldDB" id="K0XDM4"/>
<dbReference type="PATRIC" id="fig|742726.3.peg.2841"/>
<evidence type="ECO:0000256" key="3">
    <source>
        <dbReference type="ARBA" id="ARBA00023082"/>
    </source>
</evidence>
<evidence type="ECO:0000256" key="1">
    <source>
        <dbReference type="ARBA" id="ARBA00010641"/>
    </source>
</evidence>
<dbReference type="InterPro" id="IPR013249">
    <property type="entry name" value="RNA_pol_sigma70_r4_t2"/>
</dbReference>
<dbReference type="Gene3D" id="1.10.10.10">
    <property type="entry name" value="Winged helix-like DNA-binding domain superfamily/Winged helix DNA-binding domain"/>
    <property type="match status" value="1"/>
</dbReference>
<dbReference type="InterPro" id="IPR007627">
    <property type="entry name" value="RNA_pol_sigma70_r2"/>
</dbReference>
<dbReference type="InterPro" id="IPR013324">
    <property type="entry name" value="RNA_pol_sigma_r3/r4-like"/>
</dbReference>
<dbReference type="NCBIfam" id="TIGR02937">
    <property type="entry name" value="sigma70-ECF"/>
    <property type="match status" value="1"/>
</dbReference>
<evidence type="ECO:0000256" key="4">
    <source>
        <dbReference type="ARBA" id="ARBA00023163"/>
    </source>
</evidence>
<keyword evidence="2" id="KW-0805">Transcription regulation</keyword>
<evidence type="ECO:0000256" key="2">
    <source>
        <dbReference type="ARBA" id="ARBA00023015"/>
    </source>
</evidence>
<dbReference type="InterPro" id="IPR036388">
    <property type="entry name" value="WH-like_DNA-bd_sf"/>
</dbReference>
<keyword evidence="8" id="KW-1185">Reference proteome</keyword>
<comment type="caution">
    <text evidence="7">The sequence shown here is derived from an EMBL/GenBank/DDBJ whole genome shotgun (WGS) entry which is preliminary data.</text>
</comment>
<dbReference type="SUPFAM" id="SSF88946">
    <property type="entry name" value="Sigma2 domain of RNA polymerase sigma factors"/>
    <property type="match status" value="1"/>
</dbReference>
<protein>
    <submittedName>
        <fullName evidence="7">RNA polymerase sigma-70 factor, expansion family 1</fullName>
    </submittedName>
</protein>
<name>K0XDM4_9BACT</name>
<dbReference type="Pfam" id="PF08281">
    <property type="entry name" value="Sigma70_r4_2"/>
    <property type="match status" value="1"/>
</dbReference>
<dbReference type="GO" id="GO:0006352">
    <property type="term" value="P:DNA-templated transcription initiation"/>
    <property type="evidence" value="ECO:0007669"/>
    <property type="project" value="InterPro"/>
</dbReference>
<gene>
    <name evidence="7" type="ORF">HMPREF9448_02726</name>
</gene>
<dbReference type="GO" id="GO:0016987">
    <property type="term" value="F:sigma factor activity"/>
    <property type="evidence" value="ECO:0007669"/>
    <property type="project" value="UniProtKB-KW"/>
</dbReference>
<evidence type="ECO:0000259" key="6">
    <source>
        <dbReference type="Pfam" id="PF08281"/>
    </source>
</evidence>
<dbReference type="EMBL" id="ADLE01000018">
    <property type="protein sequence ID" value="EJZ62045.1"/>
    <property type="molecule type" value="Genomic_DNA"/>
</dbReference>
<evidence type="ECO:0000259" key="5">
    <source>
        <dbReference type="Pfam" id="PF04542"/>
    </source>
</evidence>
<organism evidence="7 8">
    <name type="scientific">Barnesiella intestinihominis YIT 11860</name>
    <dbReference type="NCBI Taxonomy" id="742726"/>
    <lineage>
        <taxon>Bacteria</taxon>
        <taxon>Pseudomonadati</taxon>
        <taxon>Bacteroidota</taxon>
        <taxon>Bacteroidia</taxon>
        <taxon>Bacteroidales</taxon>
        <taxon>Barnesiellaceae</taxon>
        <taxon>Barnesiella</taxon>
    </lineage>
</organism>
<proteinExistence type="inferred from homology"/>
<dbReference type="PANTHER" id="PTHR43133">
    <property type="entry name" value="RNA POLYMERASE ECF-TYPE SIGMA FACTO"/>
    <property type="match status" value="1"/>
</dbReference>